<dbReference type="AlphaFoldDB" id="A0A9X4IDJ6"/>
<protein>
    <submittedName>
        <fullName evidence="1">Uncharacterized protein</fullName>
    </submittedName>
</protein>
<reference evidence="1" key="1">
    <citation type="submission" date="2022-10" db="EMBL/GenBank/DDBJ databases">
        <authorList>
            <person name="Boutroux M."/>
        </authorList>
    </citation>
    <scope>NUCLEOTIDE SEQUENCE</scope>
    <source>
        <strain evidence="1">51.81</strain>
    </source>
</reference>
<sequence length="55" mass="5895">MPGADGQAVLTAVDADTARAQIHTGKFQRNTLQRVDKASTCVECRLGHSLTDEPI</sequence>
<organism evidence="1">
    <name type="scientific">Neisseria leonii</name>
    <dbReference type="NCBI Taxonomy" id="2995413"/>
    <lineage>
        <taxon>Bacteria</taxon>
        <taxon>Pseudomonadati</taxon>
        <taxon>Pseudomonadota</taxon>
        <taxon>Betaproteobacteria</taxon>
        <taxon>Neisseriales</taxon>
        <taxon>Neisseriaceae</taxon>
        <taxon>Neisseria</taxon>
    </lineage>
</organism>
<dbReference type="RefSeq" id="WP_274584533.1">
    <property type="nucleotide sequence ID" value="NZ_CP145811.1"/>
</dbReference>
<evidence type="ECO:0000313" key="2">
    <source>
        <dbReference type="EMBL" id="WWY03673.1"/>
    </source>
</evidence>
<gene>
    <name evidence="1" type="ORF">ORY91_000666</name>
    <name evidence="2" type="ORF">V9W64_02715</name>
</gene>
<proteinExistence type="predicted"/>
<name>A0A9X4IDJ6_9NEIS</name>
<evidence type="ECO:0000313" key="3">
    <source>
        <dbReference type="Proteomes" id="UP001149607"/>
    </source>
</evidence>
<accession>A0A9X4IDJ6</accession>
<reference evidence="2" key="2">
    <citation type="submission" date="2024-02" db="EMBL/GenBank/DDBJ databases">
        <title>Neisseria leonii sp. nov.</title>
        <authorList>
            <person name="Boutroux M."/>
            <person name="Favre-Rochex S."/>
            <person name="Gorgette O."/>
            <person name="Touak G."/>
            <person name="Muhle E."/>
            <person name="Chesneau O."/>
            <person name="Clermont D."/>
            <person name="Rahi P."/>
        </authorList>
    </citation>
    <scope>NUCLEOTIDE SEQUENCE</scope>
    <source>
        <strain evidence="2">51.81</strain>
    </source>
</reference>
<dbReference type="EMBL" id="CP146598">
    <property type="protein sequence ID" value="WWY03673.1"/>
    <property type="molecule type" value="Genomic_DNA"/>
</dbReference>
<dbReference type="Proteomes" id="UP001149607">
    <property type="component" value="Chromosome"/>
</dbReference>
<dbReference type="EMBL" id="JAPQFL010000001">
    <property type="protein sequence ID" value="MDD9327282.1"/>
    <property type="molecule type" value="Genomic_DNA"/>
</dbReference>
<keyword evidence="3" id="KW-1185">Reference proteome</keyword>
<evidence type="ECO:0000313" key="1">
    <source>
        <dbReference type="EMBL" id="MDD9327282.1"/>
    </source>
</evidence>